<proteinExistence type="inferred from homology"/>
<dbReference type="GO" id="GO:0005886">
    <property type="term" value="C:plasma membrane"/>
    <property type="evidence" value="ECO:0007669"/>
    <property type="project" value="UniProtKB-SubCell"/>
</dbReference>
<keyword evidence="5 9" id="KW-0812">Transmembrane</keyword>
<comment type="similarity">
    <text evidence="8 9">Belongs to the TRAP transporter small permease family.</text>
</comment>
<dbReference type="PANTHER" id="PTHR35011">
    <property type="entry name" value="2,3-DIKETO-L-GULONATE TRAP TRANSPORTER SMALL PERMEASE PROTEIN YIAM"/>
    <property type="match status" value="1"/>
</dbReference>
<comment type="caution">
    <text evidence="11">The sequence shown here is derived from an EMBL/GenBank/DDBJ whole genome shotgun (WGS) entry which is preliminary data.</text>
</comment>
<evidence type="ECO:0000256" key="6">
    <source>
        <dbReference type="ARBA" id="ARBA00022989"/>
    </source>
</evidence>
<keyword evidence="4 9" id="KW-0997">Cell inner membrane</keyword>
<evidence type="ECO:0000256" key="9">
    <source>
        <dbReference type="RuleBase" id="RU369079"/>
    </source>
</evidence>
<comment type="subcellular location">
    <subcellularLocation>
        <location evidence="1 9">Cell inner membrane</location>
        <topology evidence="1 9">Multi-pass membrane protein</topology>
    </subcellularLocation>
</comment>
<keyword evidence="3" id="KW-1003">Cell membrane</keyword>
<dbReference type="PANTHER" id="PTHR35011:SF2">
    <property type="entry name" value="2,3-DIKETO-L-GULONATE TRAP TRANSPORTER SMALL PERMEASE PROTEIN YIAM"/>
    <property type="match status" value="1"/>
</dbReference>
<feature type="transmembrane region" description="Helical" evidence="9">
    <location>
        <begin position="43"/>
        <end position="64"/>
    </location>
</feature>
<dbReference type="EMBL" id="BMZS01000008">
    <property type="protein sequence ID" value="GHD55926.1"/>
    <property type="molecule type" value="Genomic_DNA"/>
</dbReference>
<feature type="transmembrane region" description="Helical" evidence="9">
    <location>
        <begin position="84"/>
        <end position="105"/>
    </location>
</feature>
<accession>A0A918XVF5</accession>
<dbReference type="InterPro" id="IPR055348">
    <property type="entry name" value="DctQ"/>
</dbReference>
<sequence length="191" mass="21206">MQAVSDWVDRIERAILAFLLATMTIVTFTQVIARYVFNSGWVAALELTTICFAWLVLFGCSYGLKIGGHLGVDALIRLFPKPVFRLFVLLGVLCCVVYATIFFYGSCGNPFVTGKLCGAGYVGKMYKIGLPTEDLHWPRWAVYSILPIGMALFAFRALEAGWAIVTGRRESLAAGHEAEDLVRENERVLQD</sequence>
<dbReference type="GO" id="GO:0022857">
    <property type="term" value="F:transmembrane transporter activity"/>
    <property type="evidence" value="ECO:0007669"/>
    <property type="project" value="UniProtKB-UniRule"/>
</dbReference>
<organism evidence="11 12">
    <name type="scientific">Thalassobaculum fulvum</name>
    <dbReference type="NCBI Taxonomy" id="1633335"/>
    <lineage>
        <taxon>Bacteria</taxon>
        <taxon>Pseudomonadati</taxon>
        <taxon>Pseudomonadota</taxon>
        <taxon>Alphaproteobacteria</taxon>
        <taxon>Rhodospirillales</taxon>
        <taxon>Thalassobaculaceae</taxon>
        <taxon>Thalassobaculum</taxon>
    </lineage>
</organism>
<evidence type="ECO:0000313" key="12">
    <source>
        <dbReference type="Proteomes" id="UP000630353"/>
    </source>
</evidence>
<dbReference type="RefSeq" id="WP_189992048.1">
    <property type="nucleotide sequence ID" value="NZ_BMZS01000008.1"/>
</dbReference>
<evidence type="ECO:0000256" key="7">
    <source>
        <dbReference type="ARBA" id="ARBA00023136"/>
    </source>
</evidence>
<dbReference type="AlphaFoldDB" id="A0A918XVF5"/>
<evidence type="ECO:0000259" key="10">
    <source>
        <dbReference type="Pfam" id="PF04290"/>
    </source>
</evidence>
<comment type="subunit">
    <text evidence="9">The complex comprises the extracytoplasmic solute receptor protein and the two transmembrane proteins.</text>
</comment>
<reference evidence="11" key="1">
    <citation type="journal article" date="2014" name="Int. J. Syst. Evol. Microbiol.">
        <title>Complete genome sequence of Corynebacterium casei LMG S-19264T (=DSM 44701T), isolated from a smear-ripened cheese.</title>
        <authorList>
            <consortium name="US DOE Joint Genome Institute (JGI-PGF)"/>
            <person name="Walter F."/>
            <person name="Albersmeier A."/>
            <person name="Kalinowski J."/>
            <person name="Ruckert C."/>
        </authorList>
    </citation>
    <scope>NUCLEOTIDE SEQUENCE</scope>
    <source>
        <strain evidence="11">KCTC 42651</strain>
    </source>
</reference>
<evidence type="ECO:0000256" key="2">
    <source>
        <dbReference type="ARBA" id="ARBA00022448"/>
    </source>
</evidence>
<evidence type="ECO:0000256" key="4">
    <source>
        <dbReference type="ARBA" id="ARBA00022519"/>
    </source>
</evidence>
<protein>
    <recommendedName>
        <fullName evidence="9">TRAP transporter small permease protein</fullName>
    </recommendedName>
</protein>
<evidence type="ECO:0000256" key="1">
    <source>
        <dbReference type="ARBA" id="ARBA00004429"/>
    </source>
</evidence>
<dbReference type="InterPro" id="IPR007387">
    <property type="entry name" value="TRAP_DctQ"/>
</dbReference>
<name>A0A918XVF5_9PROT</name>
<dbReference type="GO" id="GO:0015740">
    <property type="term" value="P:C4-dicarboxylate transport"/>
    <property type="evidence" value="ECO:0007669"/>
    <property type="project" value="TreeGrafter"/>
</dbReference>
<evidence type="ECO:0000256" key="5">
    <source>
        <dbReference type="ARBA" id="ARBA00022692"/>
    </source>
</evidence>
<gene>
    <name evidence="11" type="primary">dctQ</name>
    <name evidence="11" type="ORF">GCM10017083_35400</name>
</gene>
<keyword evidence="2 9" id="KW-0813">Transport</keyword>
<dbReference type="Pfam" id="PF04290">
    <property type="entry name" value="DctQ"/>
    <property type="match status" value="1"/>
</dbReference>
<dbReference type="Proteomes" id="UP000630353">
    <property type="component" value="Unassembled WGS sequence"/>
</dbReference>
<evidence type="ECO:0000256" key="8">
    <source>
        <dbReference type="ARBA" id="ARBA00038436"/>
    </source>
</evidence>
<keyword evidence="6 9" id="KW-1133">Transmembrane helix</keyword>
<evidence type="ECO:0000313" key="11">
    <source>
        <dbReference type="EMBL" id="GHD55926.1"/>
    </source>
</evidence>
<reference evidence="11" key="2">
    <citation type="submission" date="2020-09" db="EMBL/GenBank/DDBJ databases">
        <authorList>
            <person name="Sun Q."/>
            <person name="Kim S."/>
        </authorList>
    </citation>
    <scope>NUCLEOTIDE SEQUENCE</scope>
    <source>
        <strain evidence="11">KCTC 42651</strain>
    </source>
</reference>
<feature type="transmembrane region" description="Helical" evidence="9">
    <location>
        <begin position="15"/>
        <end position="37"/>
    </location>
</feature>
<feature type="domain" description="Tripartite ATP-independent periplasmic transporters DctQ component" evidence="10">
    <location>
        <begin position="23"/>
        <end position="162"/>
    </location>
</feature>
<comment type="function">
    <text evidence="9">Part of the tripartite ATP-independent periplasmic (TRAP) transport system.</text>
</comment>
<evidence type="ECO:0000256" key="3">
    <source>
        <dbReference type="ARBA" id="ARBA00022475"/>
    </source>
</evidence>
<feature type="transmembrane region" description="Helical" evidence="9">
    <location>
        <begin position="140"/>
        <end position="158"/>
    </location>
</feature>
<keyword evidence="7 9" id="KW-0472">Membrane</keyword>
<keyword evidence="12" id="KW-1185">Reference proteome</keyword>